<protein>
    <recommendedName>
        <fullName evidence="4">Yip1 domain-containing protein</fullName>
    </recommendedName>
</protein>
<feature type="transmembrane region" description="Helical" evidence="1">
    <location>
        <begin position="189"/>
        <end position="213"/>
    </location>
</feature>
<feature type="transmembrane region" description="Helical" evidence="1">
    <location>
        <begin position="156"/>
        <end position="177"/>
    </location>
</feature>
<evidence type="ECO:0000256" key="1">
    <source>
        <dbReference type="SAM" id="Phobius"/>
    </source>
</evidence>
<dbReference type="AlphaFoldDB" id="A0A1H4C4S3"/>
<dbReference type="EMBL" id="FNQV01000011">
    <property type="protein sequence ID" value="SEA55337.1"/>
    <property type="molecule type" value="Genomic_DNA"/>
</dbReference>
<keyword evidence="3" id="KW-1185">Reference proteome</keyword>
<dbReference type="Proteomes" id="UP000199288">
    <property type="component" value="Unassembled WGS sequence"/>
</dbReference>
<keyword evidence="1" id="KW-1133">Transmembrane helix</keyword>
<proteinExistence type="predicted"/>
<keyword evidence="1" id="KW-0812">Transmembrane</keyword>
<name>A0A1H4C4S3_9ACTO</name>
<organism evidence="2 3">
    <name type="scientific">Bowdeniella nasicola</name>
    <dbReference type="NCBI Taxonomy" id="208480"/>
    <lineage>
        <taxon>Bacteria</taxon>
        <taxon>Bacillati</taxon>
        <taxon>Actinomycetota</taxon>
        <taxon>Actinomycetes</taxon>
        <taxon>Actinomycetales</taxon>
        <taxon>Actinomycetaceae</taxon>
        <taxon>Bowdeniella</taxon>
    </lineage>
</organism>
<evidence type="ECO:0000313" key="3">
    <source>
        <dbReference type="Proteomes" id="UP000199288"/>
    </source>
</evidence>
<feature type="transmembrane region" description="Helical" evidence="1">
    <location>
        <begin position="58"/>
        <end position="83"/>
    </location>
</feature>
<gene>
    <name evidence="2" type="ORF">SAMN02910418_01871</name>
</gene>
<evidence type="ECO:0008006" key="4">
    <source>
        <dbReference type="Google" id="ProtNLM"/>
    </source>
</evidence>
<dbReference type="OrthoDB" id="10011454at2"/>
<dbReference type="RefSeq" id="WP_092565234.1">
    <property type="nucleotide sequence ID" value="NZ_FNQV01000011.1"/>
</dbReference>
<accession>A0A1H4C4S3</accession>
<keyword evidence="1" id="KW-0472">Membrane</keyword>
<sequence>MVERFGWLRGIAIPTSVALAVLALLIAMARPVLGFVAESIDAAALGEQLRSPGAPSWAAIGAFAAAVAIFALAPLGAFALWFVRRRTGWGAAARFVPVAIVVLVLMPVVIATVRAVQDWWVQGGELVRIPTYFTRWFTSQASVATDVAAAQVMGPAIAGAILAGWVVLAATILIGAFVHPGREREDWVFSYPVALGSVALALLVGVVGGWVLLV</sequence>
<reference evidence="3" key="1">
    <citation type="submission" date="2016-10" db="EMBL/GenBank/DDBJ databases">
        <authorList>
            <person name="Varghese N."/>
            <person name="Submissions S."/>
        </authorList>
    </citation>
    <scope>NUCLEOTIDE SEQUENCE [LARGE SCALE GENOMIC DNA]</scope>
    <source>
        <strain evidence="3">KPR-1</strain>
    </source>
</reference>
<evidence type="ECO:0000313" key="2">
    <source>
        <dbReference type="EMBL" id="SEA55337.1"/>
    </source>
</evidence>
<feature type="transmembrane region" description="Helical" evidence="1">
    <location>
        <begin position="95"/>
        <end position="116"/>
    </location>
</feature>